<evidence type="ECO:0000313" key="2">
    <source>
        <dbReference type="Proteomes" id="UP000681967"/>
    </source>
</evidence>
<proteinExistence type="predicted"/>
<comment type="caution">
    <text evidence="1">The sequence shown here is derived from an EMBL/GenBank/DDBJ whole genome shotgun (WGS) entry which is preliminary data.</text>
</comment>
<evidence type="ECO:0000313" key="1">
    <source>
        <dbReference type="EMBL" id="CAF5039843.1"/>
    </source>
</evidence>
<reference evidence="1" key="1">
    <citation type="submission" date="2021-02" db="EMBL/GenBank/DDBJ databases">
        <authorList>
            <person name="Nowell W R."/>
        </authorList>
    </citation>
    <scope>NUCLEOTIDE SEQUENCE</scope>
</reference>
<protein>
    <submittedName>
        <fullName evidence="1">Uncharacterized protein</fullName>
    </submittedName>
</protein>
<dbReference type="AlphaFoldDB" id="A0A8S3DTR6"/>
<gene>
    <name evidence="1" type="ORF">BYL167_LOCUS56793</name>
</gene>
<dbReference type="Proteomes" id="UP000681967">
    <property type="component" value="Unassembled WGS sequence"/>
</dbReference>
<name>A0A8S3DTR6_9BILA</name>
<dbReference type="EMBL" id="CAJOBH010223707">
    <property type="protein sequence ID" value="CAF5039843.1"/>
    <property type="molecule type" value="Genomic_DNA"/>
</dbReference>
<sequence>MGHVPTTRVANACPYPIWGMCDTIRQHSLLSVKAGSVEL</sequence>
<feature type="non-terminal residue" evidence="1">
    <location>
        <position position="39"/>
    </location>
</feature>
<accession>A0A8S3DTR6</accession>
<organism evidence="1 2">
    <name type="scientific">Rotaria magnacalcarata</name>
    <dbReference type="NCBI Taxonomy" id="392030"/>
    <lineage>
        <taxon>Eukaryota</taxon>
        <taxon>Metazoa</taxon>
        <taxon>Spiralia</taxon>
        <taxon>Gnathifera</taxon>
        <taxon>Rotifera</taxon>
        <taxon>Eurotatoria</taxon>
        <taxon>Bdelloidea</taxon>
        <taxon>Philodinida</taxon>
        <taxon>Philodinidae</taxon>
        <taxon>Rotaria</taxon>
    </lineage>
</organism>
<feature type="non-terminal residue" evidence="1">
    <location>
        <position position="1"/>
    </location>
</feature>